<protein>
    <submittedName>
        <fullName evidence="1">Uncharacterized protein</fullName>
    </submittedName>
</protein>
<dbReference type="AlphaFoldDB" id="A0A1I4FT34"/>
<name>A0A1I4FT34_9HYPH</name>
<organism evidence="1 2">
    <name type="scientific">Methylorubrum salsuginis</name>
    <dbReference type="NCBI Taxonomy" id="414703"/>
    <lineage>
        <taxon>Bacteria</taxon>
        <taxon>Pseudomonadati</taxon>
        <taxon>Pseudomonadota</taxon>
        <taxon>Alphaproteobacteria</taxon>
        <taxon>Hyphomicrobiales</taxon>
        <taxon>Methylobacteriaceae</taxon>
        <taxon>Methylorubrum</taxon>
    </lineage>
</organism>
<dbReference type="Proteomes" id="UP000198804">
    <property type="component" value="Unassembled WGS sequence"/>
</dbReference>
<reference evidence="2" key="1">
    <citation type="submission" date="2016-10" db="EMBL/GenBank/DDBJ databases">
        <authorList>
            <person name="Varghese N."/>
            <person name="Submissions S."/>
        </authorList>
    </citation>
    <scope>NUCLEOTIDE SEQUENCE [LARGE SCALE GENOMIC DNA]</scope>
    <source>
        <strain evidence="2">CGMCC 1.6474</strain>
    </source>
</reference>
<keyword evidence="2" id="KW-1185">Reference proteome</keyword>
<accession>A0A1I4FT34</accession>
<proteinExistence type="predicted"/>
<dbReference type="EMBL" id="FOSV01000010">
    <property type="protein sequence ID" value="SFL19956.1"/>
    <property type="molecule type" value="Genomic_DNA"/>
</dbReference>
<gene>
    <name evidence="1" type="ORF">SAMN04488125_110161</name>
</gene>
<evidence type="ECO:0000313" key="1">
    <source>
        <dbReference type="EMBL" id="SFL19956.1"/>
    </source>
</evidence>
<dbReference type="RefSeq" id="WP_131803832.1">
    <property type="nucleotide sequence ID" value="NZ_FOSV01000010.1"/>
</dbReference>
<dbReference type="OrthoDB" id="7999053at2"/>
<sequence>MMDFEGLPAWARRRLTRRFERGASERIVRWVSIPVGRGADLNGAVFGEAATAPDNIVTFVPRPDAAPDYERPRMAAAG</sequence>
<evidence type="ECO:0000313" key="2">
    <source>
        <dbReference type="Proteomes" id="UP000198804"/>
    </source>
</evidence>